<reference evidence="4" key="1">
    <citation type="submission" date="2025-08" db="UniProtKB">
        <authorList>
            <consortium name="RefSeq"/>
        </authorList>
    </citation>
    <scope>IDENTIFICATION</scope>
</reference>
<protein>
    <submittedName>
        <fullName evidence="4">Uncharacterized protein LOC106113475 isoform X1</fullName>
    </submittedName>
</protein>
<feature type="transmembrane region" description="Helical" evidence="2">
    <location>
        <begin position="601"/>
        <end position="623"/>
    </location>
</feature>
<feature type="domain" description="Nose resistant-to-fluoxetine protein N-terminal" evidence="3">
    <location>
        <begin position="432"/>
        <end position="584"/>
    </location>
</feature>
<dbReference type="KEGG" id="pxu:106113475"/>
<dbReference type="SMART" id="SM00703">
    <property type="entry name" value="NRF"/>
    <property type="match status" value="1"/>
</dbReference>
<dbReference type="InterPro" id="IPR006621">
    <property type="entry name" value="Nose-resist-to-fluoxetine_N"/>
</dbReference>
<keyword evidence="2" id="KW-0812">Transmembrane</keyword>
<organism evidence="4">
    <name type="scientific">Papilio xuthus</name>
    <name type="common">Asian swallowtail butterfly</name>
    <dbReference type="NCBI Taxonomy" id="66420"/>
    <lineage>
        <taxon>Eukaryota</taxon>
        <taxon>Metazoa</taxon>
        <taxon>Ecdysozoa</taxon>
        <taxon>Arthropoda</taxon>
        <taxon>Hexapoda</taxon>
        <taxon>Insecta</taxon>
        <taxon>Pterygota</taxon>
        <taxon>Neoptera</taxon>
        <taxon>Endopterygota</taxon>
        <taxon>Lepidoptera</taxon>
        <taxon>Glossata</taxon>
        <taxon>Ditrysia</taxon>
        <taxon>Papilionoidea</taxon>
        <taxon>Papilionidae</taxon>
        <taxon>Papilioninae</taxon>
        <taxon>Papilio</taxon>
    </lineage>
</organism>
<proteinExistence type="predicted"/>
<feature type="compositionally biased region" description="Acidic residues" evidence="1">
    <location>
        <begin position="203"/>
        <end position="219"/>
    </location>
</feature>
<sequence>MVRLRWTFTLIIIPVILFATVITAFRIRDLQKSSHESVSEFKKKPKCEECEVNKLDLDHKLHIYKAESVKRPNDDLNKPIQGKKKHIEEKTSDKIKPVLEEIEDESEEDEDDENLIYLRNLASKWEEKQKASNLKSEKESTKIINKRKDTAVKDNFIKNTIKVDRKTDSENEDDDDDDDDDDSIQKTTGVIKKKSTSVRIDFINDDEEGDDGDDEDNDSNDSGFINTKVELKDKLSKVGLSSREVETPLKQVKISKSGVKDKALPKEIKTAHSLTSEIKKEDRSNIAEKKAKEKVVLKEKNKETVVVEKVLKDVKIKKSSTEEVVDKEEDRKVQKQEPFQTDEIKTHKVIKEVTKDTKPTIDVKNKKNKDQIKPEAVSKEMPFNDCKIESQEDSRLKHITESLHRRNLLKSEFADFYAFLPTFAPNFTRVQNPECRRHGQILLRQLRGAKLWALSMLDATAKVPSGILHGNGIQLGSFDQCLGSRARVQLDTGSIVKVHGKYCLARVDLKSEHQEMEIPVHLAQSKNLIKSRIDDPGHFVPRFSTLSWGVCVPAPCSPEDVENIVRDAIKHYQYTSGVSIRVRVDEQDCHVQKKQAWWEDWLGIPTLVTLFLYGVVLLLVLVATAQDFAARRKDEETNGKAEDEGDKKGAKDTQVKKTEGENAISVFSLYRTVRKLMAPATTDEISCIHGVRAIATVALLIAHKFLPVASTPYTNRLMITEVVSSPLWSWCRAGWMYTDCFLLLSGTLTAHRIANDNESGAFKRILFRYLRLTPALLAVILFYAYIWDNISVGPMWGSLVTKNAEVCQQGWWWNVFYLQNYFGFEDMCAPQTHQLALDMQLSVLGGVVVWAMQSELPMLRALLPTLHVWTAFSRYRTTKEHRLTLLAYHGVSVSQLYRTARLSYTSVIHRASPYLLGLSLGLALKNNTRHSKILLAFGWLISGALWCSVWWAGFDSGSTQYRYSSTFAAQYAALAPIASALAIAWLIYAVHGGHCDILHNLLCSRPLTLISRLSYALYLCQFVVFLTNAATVRTATEFTLMSLIDVQEISLIFLSSILLTLTFVIPMQSLPKILFLVSKTSDSKKEKLVSAESEKCQSETGSQRKNEKVIEMPLIRNRQTLIAHREVLEEIPEVEMEHEHQRTNDSLEEILEEEENEEGMDEENERINEEELEVIEEEQGEDEDFWTNRDEGNQRRSFSRNSDDLDDWEVTGNGNGHSGAQHYRYSR</sequence>
<feature type="region of interest" description="Disordered" evidence="1">
    <location>
        <begin position="72"/>
        <end position="91"/>
    </location>
</feature>
<feature type="region of interest" description="Disordered" evidence="1">
    <location>
        <begin position="632"/>
        <end position="655"/>
    </location>
</feature>
<feature type="compositionally biased region" description="Acidic residues" evidence="1">
    <location>
        <begin position="1152"/>
        <end position="1185"/>
    </location>
</feature>
<name>A0AAJ6YZ08_PAPXU</name>
<feature type="compositionally biased region" description="Basic and acidic residues" evidence="1">
    <location>
        <begin position="159"/>
        <end position="169"/>
    </location>
</feature>
<evidence type="ECO:0000259" key="3">
    <source>
        <dbReference type="SMART" id="SM00703"/>
    </source>
</evidence>
<dbReference type="GeneID" id="106113475"/>
<keyword evidence="2" id="KW-1133">Transmembrane helix</keyword>
<feature type="transmembrane region" description="Helical" evidence="2">
    <location>
        <begin position="933"/>
        <end position="951"/>
    </location>
</feature>
<dbReference type="InterPro" id="IPR052728">
    <property type="entry name" value="O2_lipid_transport_reg"/>
</dbReference>
<dbReference type="PANTHER" id="PTHR11161:SF4">
    <property type="entry name" value="DROP DEAD"/>
    <property type="match status" value="1"/>
</dbReference>
<feature type="transmembrane region" description="Helical" evidence="2">
    <location>
        <begin position="1051"/>
        <end position="1077"/>
    </location>
</feature>
<dbReference type="Proteomes" id="UP000694872">
    <property type="component" value="Unplaced"/>
</dbReference>
<dbReference type="AlphaFoldDB" id="A0AAJ6YZ08"/>
<evidence type="ECO:0000256" key="1">
    <source>
        <dbReference type="SAM" id="MobiDB-lite"/>
    </source>
</evidence>
<dbReference type="PANTHER" id="PTHR11161">
    <property type="entry name" value="O-ACYLTRANSFERASE"/>
    <property type="match status" value="1"/>
</dbReference>
<feature type="compositionally biased region" description="Acidic residues" evidence="1">
    <location>
        <begin position="170"/>
        <end position="182"/>
    </location>
</feature>
<feature type="transmembrane region" description="Helical" evidence="2">
    <location>
        <begin position="769"/>
        <end position="787"/>
    </location>
</feature>
<feature type="transmembrane region" description="Helical" evidence="2">
    <location>
        <begin position="1012"/>
        <end position="1031"/>
    </location>
</feature>
<dbReference type="RefSeq" id="XP_013161724.1">
    <property type="nucleotide sequence ID" value="XM_013306270.1"/>
</dbReference>
<dbReference type="Pfam" id="PF20146">
    <property type="entry name" value="NRF"/>
    <property type="match status" value="1"/>
</dbReference>
<feature type="region of interest" description="Disordered" evidence="1">
    <location>
        <begin position="159"/>
        <end position="226"/>
    </location>
</feature>
<keyword evidence="2" id="KW-0472">Membrane</keyword>
<evidence type="ECO:0000256" key="2">
    <source>
        <dbReference type="SAM" id="Phobius"/>
    </source>
</evidence>
<feature type="region of interest" description="Disordered" evidence="1">
    <location>
        <begin position="1152"/>
        <end position="1227"/>
    </location>
</feature>
<evidence type="ECO:0000313" key="4">
    <source>
        <dbReference type="RefSeq" id="XP_013161724.1"/>
    </source>
</evidence>
<accession>A0AAJ6YZ08</accession>
<feature type="transmembrane region" description="Helical" evidence="2">
    <location>
        <begin position="971"/>
        <end position="991"/>
    </location>
</feature>
<gene>
    <name evidence="4" type="primary">LOC106113475</name>
</gene>